<reference evidence="1 2" key="1">
    <citation type="submission" date="2019-02" db="EMBL/GenBank/DDBJ databases">
        <title>Genome sequencing of the rare red list fungi Bondarzewia mesenterica.</title>
        <authorList>
            <person name="Buettner E."/>
            <person name="Kellner H."/>
        </authorList>
    </citation>
    <scope>NUCLEOTIDE SEQUENCE [LARGE SCALE GENOMIC DNA]</scope>
    <source>
        <strain evidence="1 2">DSM 108281</strain>
    </source>
</reference>
<accession>A0A4S4M288</accession>
<organism evidence="1 2">
    <name type="scientific">Bondarzewia mesenterica</name>
    <dbReference type="NCBI Taxonomy" id="1095465"/>
    <lineage>
        <taxon>Eukaryota</taxon>
        <taxon>Fungi</taxon>
        <taxon>Dikarya</taxon>
        <taxon>Basidiomycota</taxon>
        <taxon>Agaricomycotina</taxon>
        <taxon>Agaricomycetes</taxon>
        <taxon>Russulales</taxon>
        <taxon>Bondarzewiaceae</taxon>
        <taxon>Bondarzewia</taxon>
    </lineage>
</organism>
<sequence>MSPIGSAYHPPGTLPVSRTLPIVAMASKSRNSKDDPLVYIRPLVLQRHARLSSVLLRNAGIGNISLEQWRANKNTAGKELSRMCAMLDLELVNLCEEAFNTSKISAEQSHLDPHFLVHDWRARGRRSWPDIHPSRMTLGQWYQYMNWNFENLAATGDHSWSHMITGSIGHDIHEGWQAMLSLTHIIFTYGLQSRRTNFYADIEAEAMENILRDINVKRGAGLFSSEVLQQFQARTTGIEQPTFDPKRDKMLAYLQSELASPFRTAELPMDPLDVPGPSNLLQRAYLQAALSSAKHMSFAN</sequence>
<comment type="caution">
    <text evidence="1">The sequence shown here is derived from an EMBL/GenBank/DDBJ whole genome shotgun (WGS) entry which is preliminary data.</text>
</comment>
<keyword evidence="2" id="KW-1185">Reference proteome</keyword>
<name>A0A4S4M288_9AGAM</name>
<proteinExistence type="predicted"/>
<dbReference type="Proteomes" id="UP000310158">
    <property type="component" value="Unassembled WGS sequence"/>
</dbReference>
<protein>
    <submittedName>
        <fullName evidence="1">Uncharacterized protein</fullName>
    </submittedName>
</protein>
<dbReference type="EMBL" id="SGPL01000052">
    <property type="protein sequence ID" value="THH19216.1"/>
    <property type="molecule type" value="Genomic_DNA"/>
</dbReference>
<evidence type="ECO:0000313" key="2">
    <source>
        <dbReference type="Proteomes" id="UP000310158"/>
    </source>
</evidence>
<dbReference type="AlphaFoldDB" id="A0A4S4M288"/>
<evidence type="ECO:0000313" key="1">
    <source>
        <dbReference type="EMBL" id="THH19216.1"/>
    </source>
</evidence>
<gene>
    <name evidence="1" type="ORF">EW146_g1909</name>
</gene>